<proteinExistence type="predicted"/>
<gene>
    <name evidence="2" type="ORF">CB5_LOCUS17685</name>
</gene>
<evidence type="ECO:0000313" key="2">
    <source>
        <dbReference type="EMBL" id="CAD1834474.1"/>
    </source>
</evidence>
<dbReference type="EMBL" id="LR862152">
    <property type="protein sequence ID" value="CAD1834474.1"/>
    <property type="molecule type" value="Genomic_DNA"/>
</dbReference>
<reference evidence="2" key="1">
    <citation type="submission" date="2020-07" db="EMBL/GenBank/DDBJ databases">
        <authorList>
            <person name="Lin J."/>
        </authorList>
    </citation>
    <scope>NUCLEOTIDE SEQUENCE</scope>
</reference>
<organism evidence="2">
    <name type="scientific">Ananas comosus var. bracteatus</name>
    <name type="common">red pineapple</name>
    <dbReference type="NCBI Taxonomy" id="296719"/>
    <lineage>
        <taxon>Eukaryota</taxon>
        <taxon>Viridiplantae</taxon>
        <taxon>Streptophyta</taxon>
        <taxon>Embryophyta</taxon>
        <taxon>Tracheophyta</taxon>
        <taxon>Spermatophyta</taxon>
        <taxon>Magnoliopsida</taxon>
        <taxon>Liliopsida</taxon>
        <taxon>Poales</taxon>
        <taxon>Bromeliaceae</taxon>
        <taxon>Bromelioideae</taxon>
        <taxon>Ananas</taxon>
    </lineage>
</organism>
<protein>
    <submittedName>
        <fullName evidence="2">Uncharacterized protein</fullName>
    </submittedName>
</protein>
<accession>A0A6V7PUD1</accession>
<evidence type="ECO:0000256" key="1">
    <source>
        <dbReference type="SAM" id="MobiDB-lite"/>
    </source>
</evidence>
<dbReference type="AlphaFoldDB" id="A0A6V7PUD1"/>
<sequence>MESEFLTKCDTDVRFLRPRLGKNNAPAKIQIMTEQILCEAGERQDPDIRRTKQKIVDPHESPSTAFASARSLRTSFAAPAGTPRPGLNTPSTRSPRARPLVWERDLEVDYCKNAL</sequence>
<name>A0A6V7PUD1_ANACO</name>
<feature type="region of interest" description="Disordered" evidence="1">
    <location>
        <begin position="76"/>
        <end position="98"/>
    </location>
</feature>